<dbReference type="VEuPathDB" id="TriTrypDB:Lsey_0016_0490"/>
<reference evidence="2 3" key="1">
    <citation type="journal article" date="2015" name="PLoS Pathog.">
        <title>Leptomonas seymouri: Adaptations to the Dixenous Life Cycle Analyzed by Genome Sequencing, Transcriptome Profiling and Co-infection with Leishmania donovani.</title>
        <authorList>
            <person name="Kraeva N."/>
            <person name="Butenko A."/>
            <person name="Hlavacova J."/>
            <person name="Kostygov A."/>
            <person name="Myskova J."/>
            <person name="Grybchuk D."/>
            <person name="Lestinova T."/>
            <person name="Votypka J."/>
            <person name="Volf P."/>
            <person name="Opperdoes F."/>
            <person name="Flegontov P."/>
            <person name="Lukes J."/>
            <person name="Yurchenko V."/>
        </authorList>
    </citation>
    <scope>NUCLEOTIDE SEQUENCE [LARGE SCALE GENOMIC DNA]</scope>
    <source>
        <strain evidence="2 3">ATCC 30220</strain>
    </source>
</reference>
<feature type="compositionally biased region" description="Low complexity" evidence="1">
    <location>
        <begin position="108"/>
        <end position="120"/>
    </location>
</feature>
<protein>
    <submittedName>
        <fullName evidence="2">Uncharacterized protein</fullName>
    </submittedName>
</protein>
<sequence length="167" mass="17895">MTDVAYIVRCQRCGVARKSFNDPRRGISVIECKRPCGNSHYEWTLVRTIQAAETWPPEPPEKSDILLYVPPTCRPPLPTAEHSASPSPAHASAEQDKDAMEKAEFESKGSGSVSYSHSTSADVKVTLKPSATGIVQQGGGSANGEAELRVSTSDAQPRKVKGGCVVQ</sequence>
<dbReference type="OrthoDB" id="263580at2759"/>
<feature type="region of interest" description="Disordered" evidence="1">
    <location>
        <begin position="69"/>
        <end position="121"/>
    </location>
</feature>
<dbReference type="OMA" id="VAYIVRC"/>
<dbReference type="EMBL" id="LJSK01000016">
    <property type="protein sequence ID" value="KPI89832.1"/>
    <property type="molecule type" value="Genomic_DNA"/>
</dbReference>
<feature type="compositionally biased region" description="Basic and acidic residues" evidence="1">
    <location>
        <begin position="93"/>
        <end position="107"/>
    </location>
</feature>
<accession>A0A0N1I2R7</accession>
<name>A0A0N1I2R7_LEPSE</name>
<feature type="region of interest" description="Disordered" evidence="1">
    <location>
        <begin position="133"/>
        <end position="167"/>
    </location>
</feature>
<evidence type="ECO:0000313" key="2">
    <source>
        <dbReference type="EMBL" id="KPI89832.1"/>
    </source>
</evidence>
<dbReference type="AlphaFoldDB" id="A0A0N1I2R7"/>
<evidence type="ECO:0000313" key="3">
    <source>
        <dbReference type="Proteomes" id="UP000038009"/>
    </source>
</evidence>
<dbReference type="Proteomes" id="UP000038009">
    <property type="component" value="Unassembled WGS sequence"/>
</dbReference>
<proteinExistence type="predicted"/>
<organism evidence="2 3">
    <name type="scientific">Leptomonas seymouri</name>
    <dbReference type="NCBI Taxonomy" id="5684"/>
    <lineage>
        <taxon>Eukaryota</taxon>
        <taxon>Discoba</taxon>
        <taxon>Euglenozoa</taxon>
        <taxon>Kinetoplastea</taxon>
        <taxon>Metakinetoplastina</taxon>
        <taxon>Trypanosomatida</taxon>
        <taxon>Trypanosomatidae</taxon>
        <taxon>Leishmaniinae</taxon>
        <taxon>Leptomonas</taxon>
    </lineage>
</organism>
<comment type="caution">
    <text evidence="2">The sequence shown here is derived from an EMBL/GenBank/DDBJ whole genome shotgun (WGS) entry which is preliminary data.</text>
</comment>
<gene>
    <name evidence="2" type="ORF">ABL78_1095</name>
</gene>
<keyword evidence="3" id="KW-1185">Reference proteome</keyword>
<feature type="compositionally biased region" description="Low complexity" evidence="1">
    <location>
        <begin position="80"/>
        <end position="92"/>
    </location>
</feature>
<evidence type="ECO:0000256" key="1">
    <source>
        <dbReference type="SAM" id="MobiDB-lite"/>
    </source>
</evidence>